<dbReference type="Proteomes" id="UP000596742">
    <property type="component" value="Unassembled WGS sequence"/>
</dbReference>
<dbReference type="PANTHER" id="PTHR47331">
    <property type="entry name" value="PHD-TYPE DOMAIN-CONTAINING PROTEIN"/>
    <property type="match status" value="1"/>
</dbReference>
<protein>
    <recommendedName>
        <fullName evidence="1">Reverse transcriptase domain-containing protein</fullName>
    </recommendedName>
</protein>
<dbReference type="EMBL" id="UYJE01002087">
    <property type="protein sequence ID" value="VDI07725.1"/>
    <property type="molecule type" value="Genomic_DNA"/>
</dbReference>
<comment type="caution">
    <text evidence="2">The sequence shown here is derived from an EMBL/GenBank/DDBJ whole genome shotgun (WGS) entry which is preliminary data.</text>
</comment>
<dbReference type="InterPro" id="IPR043128">
    <property type="entry name" value="Rev_trsase/Diguanyl_cyclase"/>
</dbReference>
<evidence type="ECO:0000313" key="2">
    <source>
        <dbReference type="EMBL" id="VDI07725.1"/>
    </source>
</evidence>
<dbReference type="InterPro" id="IPR000477">
    <property type="entry name" value="RT_dom"/>
</dbReference>
<keyword evidence="3" id="KW-1185">Reference proteome</keyword>
<name>A0A8B6CMM4_MYTGA</name>
<gene>
    <name evidence="2" type="ORF">MGAL_10B086533</name>
</gene>
<dbReference type="Pfam" id="PF05380">
    <property type="entry name" value="Peptidase_A17"/>
    <property type="match status" value="1"/>
</dbReference>
<dbReference type="SUPFAM" id="SSF56672">
    <property type="entry name" value="DNA/RNA polymerases"/>
    <property type="match status" value="1"/>
</dbReference>
<dbReference type="Gene3D" id="3.30.70.270">
    <property type="match status" value="1"/>
</dbReference>
<proteinExistence type="predicted"/>
<dbReference type="Gene3D" id="3.10.10.10">
    <property type="entry name" value="HIV Type 1 Reverse Transcriptase, subunit A, domain 1"/>
    <property type="match status" value="1"/>
</dbReference>
<dbReference type="InterPro" id="IPR043502">
    <property type="entry name" value="DNA/RNA_pol_sf"/>
</dbReference>
<organism evidence="2 3">
    <name type="scientific">Mytilus galloprovincialis</name>
    <name type="common">Mediterranean mussel</name>
    <dbReference type="NCBI Taxonomy" id="29158"/>
    <lineage>
        <taxon>Eukaryota</taxon>
        <taxon>Metazoa</taxon>
        <taxon>Spiralia</taxon>
        <taxon>Lophotrochozoa</taxon>
        <taxon>Mollusca</taxon>
        <taxon>Bivalvia</taxon>
        <taxon>Autobranchia</taxon>
        <taxon>Pteriomorphia</taxon>
        <taxon>Mytilida</taxon>
        <taxon>Mytiloidea</taxon>
        <taxon>Mytilidae</taxon>
        <taxon>Mytilinae</taxon>
        <taxon>Mytilus</taxon>
    </lineage>
</organism>
<dbReference type="OrthoDB" id="6147889at2759"/>
<feature type="domain" description="Reverse transcriptase" evidence="1">
    <location>
        <begin position="93"/>
        <end position="212"/>
    </location>
</feature>
<dbReference type="InterPro" id="IPR008042">
    <property type="entry name" value="Retrotrans_Pao"/>
</dbReference>
<dbReference type="Pfam" id="PF00078">
    <property type="entry name" value="RVT_1"/>
    <property type="match status" value="1"/>
</dbReference>
<dbReference type="PANTHER" id="PTHR47331:SF4">
    <property type="entry name" value="PEPTIDASE S1 DOMAIN-CONTAINING PROTEIN"/>
    <property type="match status" value="1"/>
</dbReference>
<sequence length="666" mass="77097">MRKKPELLEKYNSVIQDQLDKGIVEKVEEHSTEGLKHYIPQHAVLTPNKTTTKLRIVYDASAKPNNEVNSLNECLYRGSVLLRNLCGIFMRFRLNQVAIVADIEKAFLQVGLQKGDRDVTRFLWLKNYKDWYAFDTNLQEYRFCRVPFGIISSPFLLAATVESHLDKYQSPIARKIKNKIYVDNLISGCTSVAESLEFYSEAKHIFQNASMNLREWVSSSKMFNELLPTKDRTDVFETCVLGHLWNTDIDVIYVKSAKNTMCSGISTKRKTLSELAEVFDPMGFFSPVIVSGKIFLQDLWKRNLKWDDEICGDDKLKWISISSELKKISDVSIPRFIGLEANQNNVKYKLLFFCDASKRAYSTAIYLHQSSGDATKCDLIFSKSRLAPIQGMTIPKLELMAVLIGVRSLKFVKTELKLVIDKTFLWTDSQCVLKWLSTKKSLRVFVENRVQEIKSHKDISFMYVSTKENPADVATRGTLVQKLRSDHLWWHGPSWLNQDENTWEKIYDDDDANQKVNDQFKNELKTSENQKESAFVSENGQEITSNKMPYNIDIKRFSSYHKLIRVTAWIEKFISKIRRIPSNNEKYLSVKEIKKAEEMWIQSVQRKSFADVFNSIHTGQKNNVKVQLGVYFDNENLLRCRGRFENADISECAKFPILLPRGETFT</sequence>
<dbReference type="AlphaFoldDB" id="A0A8B6CMM4"/>
<evidence type="ECO:0000259" key="1">
    <source>
        <dbReference type="Pfam" id="PF00078"/>
    </source>
</evidence>
<accession>A0A8B6CMM4</accession>
<reference evidence="2" key="1">
    <citation type="submission" date="2018-11" db="EMBL/GenBank/DDBJ databases">
        <authorList>
            <person name="Alioto T."/>
            <person name="Alioto T."/>
        </authorList>
    </citation>
    <scope>NUCLEOTIDE SEQUENCE</scope>
</reference>
<evidence type="ECO:0000313" key="3">
    <source>
        <dbReference type="Proteomes" id="UP000596742"/>
    </source>
</evidence>